<proteinExistence type="predicted"/>
<dbReference type="InterPro" id="IPR021312">
    <property type="entry name" value="DUF2889"/>
</dbReference>
<protein>
    <recommendedName>
        <fullName evidence="2">DUF2889 domain-containing protein</fullName>
    </recommendedName>
</protein>
<accession>A0A0W8E5C2</accession>
<organism evidence="1">
    <name type="scientific">hydrocarbon metagenome</name>
    <dbReference type="NCBI Taxonomy" id="938273"/>
    <lineage>
        <taxon>unclassified sequences</taxon>
        <taxon>metagenomes</taxon>
        <taxon>ecological metagenomes</taxon>
    </lineage>
</organism>
<evidence type="ECO:0008006" key="2">
    <source>
        <dbReference type="Google" id="ProtNLM"/>
    </source>
</evidence>
<dbReference type="AlphaFoldDB" id="A0A0W8E5C2"/>
<evidence type="ECO:0000313" key="1">
    <source>
        <dbReference type="EMBL" id="KUG03854.1"/>
    </source>
</evidence>
<dbReference type="EMBL" id="LNQE01001866">
    <property type="protein sequence ID" value="KUG03854.1"/>
    <property type="molecule type" value="Genomic_DNA"/>
</dbReference>
<sequence>MHYMYHSNINTTVEFLSDDRLKAQCTILSTDQELVGWIITDIKDLNILQAAWEVYRSPVYTAGYYELPEVVGINAFLQSGPQLKKSLSVPDQQLTRELISECIKGVIQAETFFYKERGFRSQEDYEAFWNQVYVDSCLCFSNLDKNEGSWFEYVGDAPRSHNLFNRSHIVDIYRIEDSFSIMGTFIDSFHELNIQIRIDTEGKVIAAEAEYTRAPERICYTNSRHMEKLIGCRIQEFNKKDLILIAGGAEGCSHLADIIYAAGKASRVVLAK</sequence>
<comment type="caution">
    <text evidence="1">The sequence shown here is derived from an EMBL/GenBank/DDBJ whole genome shotgun (WGS) entry which is preliminary data.</text>
</comment>
<gene>
    <name evidence="1" type="ORF">ASZ90_018751</name>
</gene>
<reference evidence="1" key="1">
    <citation type="journal article" date="2015" name="Proc. Natl. Acad. Sci. U.S.A.">
        <title>Networks of energetic and metabolic interactions define dynamics in microbial communities.</title>
        <authorList>
            <person name="Embree M."/>
            <person name="Liu J.K."/>
            <person name="Al-Bassam M.M."/>
            <person name="Zengler K."/>
        </authorList>
    </citation>
    <scope>NUCLEOTIDE SEQUENCE</scope>
</reference>
<name>A0A0W8E5C2_9ZZZZ</name>
<dbReference type="Pfam" id="PF11136">
    <property type="entry name" value="DUF2889"/>
    <property type="match status" value="1"/>
</dbReference>